<proteinExistence type="predicted"/>
<dbReference type="EMBL" id="KZ857381">
    <property type="protein sequence ID" value="RDX56219.1"/>
    <property type="molecule type" value="Genomic_DNA"/>
</dbReference>
<name>A0A371DUL2_9APHY</name>
<evidence type="ECO:0000313" key="3">
    <source>
        <dbReference type="Proteomes" id="UP000256964"/>
    </source>
</evidence>
<dbReference type="AlphaFoldDB" id="A0A371DUL2"/>
<sequence>MGTRGHHGGSKSLHASKRTTRSLWKFSGAGDPLLARSPRTRAPRPESVAVMHSARSTVPSARLPGQVPRNNGDSPRRPEIIEFASRHIPLSADPSTIRLPLGWGCTVFELYVP</sequence>
<evidence type="ECO:0000256" key="1">
    <source>
        <dbReference type="SAM" id="MobiDB-lite"/>
    </source>
</evidence>
<feature type="region of interest" description="Disordered" evidence="1">
    <location>
        <begin position="1"/>
        <end position="77"/>
    </location>
</feature>
<reference evidence="2 3" key="1">
    <citation type="journal article" date="2018" name="Biotechnol. Biofuels">
        <title>Integrative visual omics of the white-rot fungus Polyporus brumalis exposes the biotechnological potential of its oxidative enzymes for delignifying raw plant biomass.</title>
        <authorList>
            <person name="Miyauchi S."/>
            <person name="Rancon A."/>
            <person name="Drula E."/>
            <person name="Hage H."/>
            <person name="Chaduli D."/>
            <person name="Favel A."/>
            <person name="Grisel S."/>
            <person name="Henrissat B."/>
            <person name="Herpoel-Gimbert I."/>
            <person name="Ruiz-Duenas F.J."/>
            <person name="Chevret D."/>
            <person name="Hainaut M."/>
            <person name="Lin J."/>
            <person name="Wang M."/>
            <person name="Pangilinan J."/>
            <person name="Lipzen A."/>
            <person name="Lesage-Meessen L."/>
            <person name="Navarro D."/>
            <person name="Riley R."/>
            <person name="Grigoriev I.V."/>
            <person name="Zhou S."/>
            <person name="Raouche S."/>
            <person name="Rosso M.N."/>
        </authorList>
    </citation>
    <scope>NUCLEOTIDE SEQUENCE [LARGE SCALE GENOMIC DNA]</scope>
    <source>
        <strain evidence="2 3">BRFM 1820</strain>
    </source>
</reference>
<accession>A0A371DUL2</accession>
<protein>
    <submittedName>
        <fullName evidence="2">Uncharacterized protein</fullName>
    </submittedName>
</protein>
<gene>
    <name evidence="2" type="ORF">OH76DRAFT_605875</name>
</gene>
<dbReference type="Proteomes" id="UP000256964">
    <property type="component" value="Unassembled WGS sequence"/>
</dbReference>
<keyword evidence="3" id="KW-1185">Reference proteome</keyword>
<feature type="compositionally biased region" description="Basic residues" evidence="1">
    <location>
        <begin position="1"/>
        <end position="20"/>
    </location>
</feature>
<organism evidence="2 3">
    <name type="scientific">Lentinus brumalis</name>
    <dbReference type="NCBI Taxonomy" id="2498619"/>
    <lineage>
        <taxon>Eukaryota</taxon>
        <taxon>Fungi</taxon>
        <taxon>Dikarya</taxon>
        <taxon>Basidiomycota</taxon>
        <taxon>Agaricomycotina</taxon>
        <taxon>Agaricomycetes</taxon>
        <taxon>Polyporales</taxon>
        <taxon>Polyporaceae</taxon>
        <taxon>Lentinus</taxon>
    </lineage>
</organism>
<evidence type="ECO:0000313" key="2">
    <source>
        <dbReference type="EMBL" id="RDX56219.1"/>
    </source>
</evidence>